<name>A0A1N7NJP4_9PROT</name>
<dbReference type="PROSITE" id="PS00588">
    <property type="entry name" value="FLAGELLA_BB_ROD"/>
    <property type="match status" value="1"/>
</dbReference>
<organism evidence="8 9">
    <name type="scientific">Insolitispirillum peregrinum</name>
    <dbReference type="NCBI Taxonomy" id="80876"/>
    <lineage>
        <taxon>Bacteria</taxon>
        <taxon>Pseudomonadati</taxon>
        <taxon>Pseudomonadota</taxon>
        <taxon>Alphaproteobacteria</taxon>
        <taxon>Rhodospirillales</taxon>
        <taxon>Novispirillaceae</taxon>
        <taxon>Insolitispirillum</taxon>
    </lineage>
</organism>
<dbReference type="RefSeq" id="WP_076401095.1">
    <property type="nucleotide sequence ID" value="NZ_FTOA01000005.1"/>
</dbReference>
<keyword evidence="8" id="KW-0966">Cell projection</keyword>
<dbReference type="PANTHER" id="PTHR30435:SF2">
    <property type="entry name" value="FLAGELLAR BASAL-BODY ROD PROTEIN FLGC"/>
    <property type="match status" value="1"/>
</dbReference>
<dbReference type="GO" id="GO:0071978">
    <property type="term" value="P:bacterial-type flagellum-dependent swarming motility"/>
    <property type="evidence" value="ECO:0007669"/>
    <property type="project" value="TreeGrafter"/>
</dbReference>
<dbReference type="AlphaFoldDB" id="A0A1N7NJP4"/>
<evidence type="ECO:0000256" key="5">
    <source>
        <dbReference type="ARBA" id="ARBA00025933"/>
    </source>
</evidence>
<dbReference type="NCBIfam" id="TIGR01395">
    <property type="entry name" value="FlgC"/>
    <property type="match status" value="1"/>
</dbReference>
<keyword evidence="8" id="KW-0282">Flagellum</keyword>
<comment type="subunit">
    <text evidence="5 6">The basal body constitutes a major portion of the flagellar organelle and consists of four rings (L,P,S, and M) mounted on a central rod. The rod consists of about 26 subunits of FlgG in the distal portion, and FlgB, FlgC and FlgF are thought to build up the proximal portion of the rod with about 6 subunits each.</text>
</comment>
<dbReference type="GO" id="GO:0030694">
    <property type="term" value="C:bacterial-type flagellum basal body, rod"/>
    <property type="evidence" value="ECO:0007669"/>
    <property type="project" value="UniProtKB-UniRule"/>
</dbReference>
<gene>
    <name evidence="8" type="ORF">SAMN05421779_105169</name>
</gene>
<dbReference type="InterPro" id="IPR006299">
    <property type="entry name" value="FlgC"/>
</dbReference>
<proteinExistence type="inferred from homology"/>
<dbReference type="PANTHER" id="PTHR30435">
    <property type="entry name" value="FLAGELLAR PROTEIN"/>
    <property type="match status" value="1"/>
</dbReference>
<evidence type="ECO:0000256" key="2">
    <source>
        <dbReference type="ARBA" id="ARBA00009677"/>
    </source>
</evidence>
<comment type="subcellular location">
    <subcellularLocation>
        <location evidence="1 6">Bacterial flagellum basal body</location>
    </subcellularLocation>
</comment>
<accession>A0A1N7NJP4</accession>
<keyword evidence="8" id="KW-0969">Cilium</keyword>
<dbReference type="OrthoDB" id="9813951at2"/>
<sequence>MDEITKASRIASAGLKAQAKRLRVVAENMANADSLAKSPGEEPYRRKLITFKSAVDRESGMETVKVDKTLRDTTDFGRKYDPGNPIADATGYVLTPNVNPLVEVMDMREAQRTYEANLNVISMSREMTAKTLDLLK</sequence>
<protein>
    <recommendedName>
        <fullName evidence="3 6">Flagellar basal-body rod protein FlgC</fullName>
    </recommendedName>
</protein>
<evidence type="ECO:0000259" key="7">
    <source>
        <dbReference type="Pfam" id="PF06429"/>
    </source>
</evidence>
<dbReference type="Pfam" id="PF06429">
    <property type="entry name" value="Flg_bbr_C"/>
    <property type="match status" value="1"/>
</dbReference>
<reference evidence="8 9" key="1">
    <citation type="submission" date="2017-01" db="EMBL/GenBank/DDBJ databases">
        <authorList>
            <person name="Mah S.A."/>
            <person name="Swanson W.J."/>
            <person name="Moy G.W."/>
            <person name="Vacquier V.D."/>
        </authorList>
    </citation>
    <scope>NUCLEOTIDE SEQUENCE [LARGE SCALE GENOMIC DNA]</scope>
    <source>
        <strain evidence="8 9">DSM 11589</strain>
    </source>
</reference>
<evidence type="ECO:0000313" key="9">
    <source>
        <dbReference type="Proteomes" id="UP000185678"/>
    </source>
</evidence>
<evidence type="ECO:0000313" key="8">
    <source>
        <dbReference type="EMBL" id="SIS98532.1"/>
    </source>
</evidence>
<dbReference type="InterPro" id="IPR010930">
    <property type="entry name" value="Flg_bb/hook_C_dom"/>
</dbReference>
<evidence type="ECO:0000256" key="6">
    <source>
        <dbReference type="RuleBase" id="RU362062"/>
    </source>
</evidence>
<evidence type="ECO:0000256" key="1">
    <source>
        <dbReference type="ARBA" id="ARBA00004117"/>
    </source>
</evidence>
<evidence type="ECO:0000256" key="4">
    <source>
        <dbReference type="ARBA" id="ARBA00023143"/>
    </source>
</evidence>
<keyword evidence="4 6" id="KW-0975">Bacterial flagellum</keyword>
<feature type="domain" description="Flagellar basal-body/hook protein C-terminal" evidence="7">
    <location>
        <begin position="90"/>
        <end position="134"/>
    </location>
</feature>
<dbReference type="EMBL" id="FTOA01000005">
    <property type="protein sequence ID" value="SIS98532.1"/>
    <property type="molecule type" value="Genomic_DNA"/>
</dbReference>
<comment type="similarity">
    <text evidence="2">Belongs to the flagella basal body rod proteins family.</text>
</comment>
<evidence type="ECO:0000256" key="3">
    <source>
        <dbReference type="ARBA" id="ARBA00017941"/>
    </source>
</evidence>
<dbReference type="Proteomes" id="UP000185678">
    <property type="component" value="Unassembled WGS sequence"/>
</dbReference>
<dbReference type="STRING" id="80876.SAMN05421779_105169"/>
<dbReference type="InterPro" id="IPR019776">
    <property type="entry name" value="Flagellar_basal_body_rod_CS"/>
</dbReference>
<keyword evidence="9" id="KW-1185">Reference proteome</keyword>